<dbReference type="GO" id="GO:0005634">
    <property type="term" value="C:nucleus"/>
    <property type="evidence" value="ECO:0007669"/>
    <property type="project" value="UniProtKB-SubCell"/>
</dbReference>
<accession>A0AAD3RGD5</accession>
<protein>
    <recommendedName>
        <fullName evidence="5">Carnosine N-methyltransferase</fullName>
        <ecNumber evidence="4">2.1.1.22</ecNumber>
    </recommendedName>
</protein>
<comment type="subcellular location">
    <subcellularLocation>
        <location evidence="2">Cytoplasm</location>
        <location evidence="2">Cytosol</location>
    </subcellularLocation>
    <subcellularLocation>
        <location evidence="1">Nucleus</location>
    </subcellularLocation>
</comment>
<dbReference type="EC" id="2.1.1.22" evidence="4"/>
<sequence length="559" mass="63873">MAETGGEGTQGGAYFHKERIKYSPEEEARLERQHFWRIIDAFRFYRVHVQEQVKRAERQFRSLPQHHQNLLPGVLSNLTRISQCADHNQEVLQAIIHNSLDMFENIGYGEREDPRKVRPSTTFDMDKLKSTIKQFVRDWSEVGQAERDSCYQPIIQEIQRLFPSDQYDVSKVSVLIPGAGLGRLAWEIARLGYICQGNEWSLFMLFSSNFVLNRCEKVNALTLYPWIHQFSNNKKSSDQIRPIRFPDVNPQSLPLTSDFSMVAGDFVEVYTDADSWDCVATCFFIDTAHNVIEYVETIWKILKPGGVWINLGPLLYHFENMANELSVELSYEDIRTAMVKFGFHIEVEKESMQTTYTENDRSIALAELIFMAKRRAEDTLLHDSPSKRCYRSLCSVDTQLESFPPTGGVSLSPPSLLALLGSRCRKRPYYFEDPEQKQEEAAGLYRKTTQVCDARKHATSVLTVQTSGSFQDRRSSGTLISLKKRPREDPAGSETAVPKAGDKVADGDTNAEDCTYNSFQYWRVPLPELDLSLLEDVDSHSQTKQKSNVKDSSSDAMET</sequence>
<comment type="caution">
    <text evidence="14">The sequence shown here is derived from an EMBL/GenBank/DDBJ whole genome shotgun (WGS) entry which is preliminary data.</text>
</comment>
<keyword evidence="16" id="KW-1185">Reference proteome</keyword>
<dbReference type="AlphaFoldDB" id="A0AAD3RGD5"/>
<evidence type="ECO:0000256" key="7">
    <source>
        <dbReference type="ARBA" id="ARBA00022603"/>
    </source>
</evidence>
<dbReference type="Pfam" id="PF07942">
    <property type="entry name" value="CARME"/>
    <property type="match status" value="1"/>
</dbReference>
<evidence type="ECO:0000256" key="1">
    <source>
        <dbReference type="ARBA" id="ARBA00004123"/>
    </source>
</evidence>
<dbReference type="Proteomes" id="UP001279410">
    <property type="component" value="Unassembled WGS sequence"/>
</dbReference>
<name>A0AAD3RGD5_LATJO</name>
<dbReference type="InterPro" id="IPR012901">
    <property type="entry name" value="CARME"/>
</dbReference>
<dbReference type="InterPro" id="IPR029063">
    <property type="entry name" value="SAM-dependent_MTases_sf"/>
</dbReference>
<keyword evidence="10" id="KW-0539">Nucleus</keyword>
<dbReference type="SMART" id="SM01296">
    <property type="entry name" value="N2227"/>
    <property type="match status" value="1"/>
</dbReference>
<comment type="similarity">
    <text evidence="3">Belongs to the carnosine N-methyltransferase family.</text>
</comment>
<dbReference type="EMBL" id="BRZM01000245">
    <property type="protein sequence ID" value="GLD69524.1"/>
    <property type="molecule type" value="Genomic_DNA"/>
</dbReference>
<proteinExistence type="inferred from homology"/>
<dbReference type="EMBL" id="BRZM01000246">
    <property type="protein sequence ID" value="GLD69531.1"/>
    <property type="molecule type" value="Genomic_DNA"/>
</dbReference>
<dbReference type="Gene3D" id="3.40.50.150">
    <property type="entry name" value="Vaccinia Virus protein VP39"/>
    <property type="match status" value="1"/>
</dbReference>
<evidence type="ECO:0000256" key="3">
    <source>
        <dbReference type="ARBA" id="ARBA00010086"/>
    </source>
</evidence>
<gene>
    <name evidence="14" type="ORF">AKAME5_002083800</name>
    <name evidence="15" type="ORF">AKAME5_002084500</name>
</gene>
<evidence type="ECO:0000256" key="2">
    <source>
        <dbReference type="ARBA" id="ARBA00004514"/>
    </source>
</evidence>
<evidence type="ECO:0000256" key="4">
    <source>
        <dbReference type="ARBA" id="ARBA00012003"/>
    </source>
</evidence>
<evidence type="ECO:0000259" key="13">
    <source>
        <dbReference type="Pfam" id="PF15017"/>
    </source>
</evidence>
<evidence type="ECO:0000313" key="14">
    <source>
        <dbReference type="EMBL" id="GLD69524.1"/>
    </source>
</evidence>
<organism evidence="14 16">
    <name type="scientific">Lates japonicus</name>
    <name type="common">Japanese lates</name>
    <dbReference type="NCBI Taxonomy" id="270547"/>
    <lineage>
        <taxon>Eukaryota</taxon>
        <taxon>Metazoa</taxon>
        <taxon>Chordata</taxon>
        <taxon>Craniata</taxon>
        <taxon>Vertebrata</taxon>
        <taxon>Euteleostomi</taxon>
        <taxon>Actinopterygii</taxon>
        <taxon>Neopterygii</taxon>
        <taxon>Teleostei</taxon>
        <taxon>Neoteleostei</taxon>
        <taxon>Acanthomorphata</taxon>
        <taxon>Carangaria</taxon>
        <taxon>Carangaria incertae sedis</taxon>
        <taxon>Centropomidae</taxon>
        <taxon>Lates</taxon>
    </lineage>
</organism>
<dbReference type="GO" id="GO:0005829">
    <property type="term" value="C:cytosol"/>
    <property type="evidence" value="ECO:0007669"/>
    <property type="project" value="UniProtKB-SubCell"/>
</dbReference>
<dbReference type="Pfam" id="PF15017">
    <property type="entry name" value="WRNPLPNID"/>
    <property type="match status" value="1"/>
</dbReference>
<evidence type="ECO:0000256" key="6">
    <source>
        <dbReference type="ARBA" id="ARBA00022490"/>
    </source>
</evidence>
<reference evidence="14" key="1">
    <citation type="submission" date="2022-08" db="EMBL/GenBank/DDBJ databases">
        <title>Genome sequencing of akame (Lates japonicus).</title>
        <authorList>
            <person name="Hashiguchi Y."/>
            <person name="Takahashi H."/>
        </authorList>
    </citation>
    <scope>NUCLEOTIDE SEQUENCE</scope>
    <source>
        <strain evidence="14">Kochi</strain>
    </source>
</reference>
<dbReference type="GO" id="GO:0030735">
    <property type="term" value="F:carnosine N-methyltransferase activity"/>
    <property type="evidence" value="ECO:0007669"/>
    <property type="project" value="UniProtKB-EC"/>
</dbReference>
<keyword evidence="8" id="KW-0808">Transferase</keyword>
<evidence type="ECO:0000256" key="8">
    <source>
        <dbReference type="ARBA" id="ARBA00022679"/>
    </source>
</evidence>
<dbReference type="InterPro" id="IPR033461">
    <property type="entry name" value="WRNPLPNID"/>
</dbReference>
<evidence type="ECO:0000313" key="16">
    <source>
        <dbReference type="Proteomes" id="UP001279410"/>
    </source>
</evidence>
<dbReference type="SUPFAM" id="SSF53335">
    <property type="entry name" value="S-adenosyl-L-methionine-dependent methyltransferases"/>
    <property type="match status" value="1"/>
</dbReference>
<dbReference type="GO" id="GO:0035498">
    <property type="term" value="P:carnosine metabolic process"/>
    <property type="evidence" value="ECO:0007669"/>
    <property type="project" value="TreeGrafter"/>
</dbReference>
<evidence type="ECO:0000256" key="5">
    <source>
        <dbReference type="ARBA" id="ARBA00015448"/>
    </source>
</evidence>
<dbReference type="GO" id="GO:0032259">
    <property type="term" value="P:methylation"/>
    <property type="evidence" value="ECO:0007669"/>
    <property type="project" value="UniProtKB-KW"/>
</dbReference>
<dbReference type="PANTHER" id="PTHR12303">
    <property type="entry name" value="CARNOSINE N-METHYLTRANSFERASE"/>
    <property type="match status" value="1"/>
</dbReference>
<evidence type="ECO:0000256" key="12">
    <source>
        <dbReference type="SAM" id="MobiDB-lite"/>
    </source>
</evidence>
<comment type="function">
    <text evidence="11">N-methyltransferase that catalyzes the formation of anserine (beta-alanyl-N(Pi)-methyl-L-histidine) from carnosine. Anserine, a methylated derivative of carnosine (beta-alanyl-L-histidine), is an abundant constituent of vertebrate skeletal muscles. Also methylates other L-histidine-containing di- and tripeptides such as Gly-Gly-His, Gly-His and homocarnosine (GABA-His).</text>
</comment>
<feature type="domain" description="Putative WW-binding" evidence="13">
    <location>
        <begin position="516"/>
        <end position="553"/>
    </location>
</feature>
<keyword evidence="6" id="KW-0963">Cytoplasm</keyword>
<evidence type="ECO:0000256" key="11">
    <source>
        <dbReference type="ARBA" id="ARBA00054322"/>
    </source>
</evidence>
<dbReference type="PANTHER" id="PTHR12303:SF6">
    <property type="entry name" value="CARNOSINE N-METHYLTRANSFERASE"/>
    <property type="match status" value="1"/>
</dbReference>
<evidence type="ECO:0000313" key="15">
    <source>
        <dbReference type="EMBL" id="GLD69531.1"/>
    </source>
</evidence>
<feature type="region of interest" description="Disordered" evidence="12">
    <location>
        <begin position="467"/>
        <end position="509"/>
    </location>
</feature>
<feature type="region of interest" description="Disordered" evidence="12">
    <location>
        <begin position="537"/>
        <end position="559"/>
    </location>
</feature>
<dbReference type="FunFam" id="3.40.50.150:FF:000094">
    <property type="entry name" value="Carnosine N-methyltransferase 1"/>
    <property type="match status" value="1"/>
</dbReference>
<evidence type="ECO:0000256" key="9">
    <source>
        <dbReference type="ARBA" id="ARBA00022691"/>
    </source>
</evidence>
<keyword evidence="7" id="KW-0489">Methyltransferase</keyword>
<keyword evidence="9" id="KW-0949">S-adenosyl-L-methionine</keyword>
<evidence type="ECO:0000256" key="10">
    <source>
        <dbReference type="ARBA" id="ARBA00023242"/>
    </source>
</evidence>